<dbReference type="AlphaFoldDB" id="A0A157RE62"/>
<sequence>MIVRLFAAFLLAMSALLPVAEGQTHVAEPKVVSIDPVIADKRLAINADIDFPLNEQLRDAVERGVPLYFTADIKISRSRWWWFDREIADASTTWKVSYNALTRQWRVGQGDLSLNVGSLDEAMGVVRHIRDWRVADADEFEAGTVYHGQLRVRLDTSLLARPFQVNALNSSAWTPATPWREFSFTLTEPARDPS</sequence>
<evidence type="ECO:0000313" key="2">
    <source>
        <dbReference type="EMBL" id="SAI68733.1"/>
    </source>
</evidence>
<dbReference type="PATRIC" id="fig|123899.6.peg.1446"/>
<dbReference type="EMBL" id="LT546645">
    <property type="protein sequence ID" value="SAI68733.1"/>
    <property type="molecule type" value="Genomic_DNA"/>
</dbReference>
<evidence type="ECO:0000256" key="1">
    <source>
        <dbReference type="SAM" id="SignalP"/>
    </source>
</evidence>
<feature type="signal peptide" evidence="1">
    <location>
        <begin position="1"/>
        <end position="20"/>
    </location>
</feature>
<dbReference type="InterPro" id="IPR025500">
    <property type="entry name" value="DUF4390"/>
</dbReference>
<keyword evidence="1" id="KW-0732">Signal</keyword>
<keyword evidence="3" id="KW-1185">Reference proteome</keyword>
<dbReference type="STRING" id="123899.SAMEA3906487_01466"/>
<dbReference type="RefSeq" id="WP_025513989.1">
    <property type="nucleotide sequence ID" value="NZ_CP016340.1"/>
</dbReference>
<evidence type="ECO:0008006" key="4">
    <source>
        <dbReference type="Google" id="ProtNLM"/>
    </source>
</evidence>
<dbReference type="OrthoDB" id="5298153at2"/>
<proteinExistence type="predicted"/>
<feature type="chain" id="PRO_5009816689" description="DUF4390 domain-containing protein" evidence="1">
    <location>
        <begin position="21"/>
        <end position="194"/>
    </location>
</feature>
<dbReference type="Proteomes" id="UP000076825">
    <property type="component" value="Chromosome 1"/>
</dbReference>
<accession>A0A157RE62</accession>
<protein>
    <recommendedName>
        <fullName evidence="4">DUF4390 domain-containing protein</fullName>
    </recommendedName>
</protein>
<reference evidence="2 3" key="1">
    <citation type="submission" date="2016-04" db="EMBL/GenBank/DDBJ databases">
        <authorList>
            <consortium name="Pathogen Informatics"/>
        </authorList>
    </citation>
    <scope>NUCLEOTIDE SEQUENCE [LARGE SCALE GENOMIC DNA]</scope>
    <source>
        <strain evidence="2 3">H044680328</strain>
    </source>
</reference>
<dbReference type="KEGG" id="btrm:SAMEA390648701466"/>
<dbReference type="eggNOG" id="ENOG502ZZV8">
    <property type="taxonomic scope" value="Bacteria"/>
</dbReference>
<dbReference type="Pfam" id="PF14334">
    <property type="entry name" value="DUF4390"/>
    <property type="match status" value="1"/>
</dbReference>
<evidence type="ECO:0000313" key="3">
    <source>
        <dbReference type="Proteomes" id="UP000076825"/>
    </source>
</evidence>
<name>A0A157RE62_9BORD</name>
<organism evidence="2 3">
    <name type="scientific">Bordetella trematum</name>
    <dbReference type="NCBI Taxonomy" id="123899"/>
    <lineage>
        <taxon>Bacteria</taxon>
        <taxon>Pseudomonadati</taxon>
        <taxon>Pseudomonadota</taxon>
        <taxon>Betaproteobacteria</taxon>
        <taxon>Burkholderiales</taxon>
        <taxon>Alcaligenaceae</taxon>
        <taxon>Bordetella</taxon>
    </lineage>
</organism>
<gene>
    <name evidence="2" type="ORF">SAMEA3906487_01466</name>
</gene>
<dbReference type="GeneID" id="56591244"/>